<evidence type="ECO:0000313" key="1">
    <source>
        <dbReference type="EMBL" id="KAK7372109.1"/>
    </source>
</evidence>
<accession>A0AAN9RHW6</accession>
<organism evidence="1 2">
    <name type="scientific">Phaseolus coccineus</name>
    <name type="common">Scarlet runner bean</name>
    <name type="synonym">Phaseolus multiflorus</name>
    <dbReference type="NCBI Taxonomy" id="3886"/>
    <lineage>
        <taxon>Eukaryota</taxon>
        <taxon>Viridiplantae</taxon>
        <taxon>Streptophyta</taxon>
        <taxon>Embryophyta</taxon>
        <taxon>Tracheophyta</taxon>
        <taxon>Spermatophyta</taxon>
        <taxon>Magnoliopsida</taxon>
        <taxon>eudicotyledons</taxon>
        <taxon>Gunneridae</taxon>
        <taxon>Pentapetalae</taxon>
        <taxon>rosids</taxon>
        <taxon>fabids</taxon>
        <taxon>Fabales</taxon>
        <taxon>Fabaceae</taxon>
        <taxon>Papilionoideae</taxon>
        <taxon>50 kb inversion clade</taxon>
        <taxon>NPAAA clade</taxon>
        <taxon>indigoferoid/millettioid clade</taxon>
        <taxon>Phaseoleae</taxon>
        <taxon>Phaseolus</taxon>
    </lineage>
</organism>
<evidence type="ECO:0000313" key="2">
    <source>
        <dbReference type="Proteomes" id="UP001374584"/>
    </source>
</evidence>
<sequence>MRGFSIRRMIGDIYTCTVLVGDWTLAFGCMHIPLFSNHSDMSNIRGSSNKRSFVLFGLGRVPKITQQFTNKHVVVPSAKDPQQERVMCVCIAFPEILDLKIGSLIESFYNLHLCNHRKFSLINELSKQ</sequence>
<dbReference type="EMBL" id="JAYMYR010000003">
    <property type="protein sequence ID" value="KAK7372109.1"/>
    <property type="molecule type" value="Genomic_DNA"/>
</dbReference>
<keyword evidence="2" id="KW-1185">Reference proteome</keyword>
<proteinExistence type="predicted"/>
<name>A0AAN9RHW6_PHACN</name>
<protein>
    <submittedName>
        <fullName evidence="1">Uncharacterized protein</fullName>
    </submittedName>
</protein>
<dbReference type="Proteomes" id="UP001374584">
    <property type="component" value="Unassembled WGS sequence"/>
</dbReference>
<comment type="caution">
    <text evidence="1">The sequence shown here is derived from an EMBL/GenBank/DDBJ whole genome shotgun (WGS) entry which is preliminary data.</text>
</comment>
<reference evidence="1 2" key="1">
    <citation type="submission" date="2024-01" db="EMBL/GenBank/DDBJ databases">
        <title>The genomes of 5 underutilized Papilionoideae crops provide insights into root nodulation and disease resistanc.</title>
        <authorList>
            <person name="Jiang F."/>
        </authorList>
    </citation>
    <scope>NUCLEOTIDE SEQUENCE [LARGE SCALE GENOMIC DNA]</scope>
    <source>
        <strain evidence="1">JINMINGXINNONG_FW02</strain>
        <tissue evidence="1">Leaves</tissue>
    </source>
</reference>
<dbReference type="AlphaFoldDB" id="A0AAN9RHW6"/>
<gene>
    <name evidence="1" type="ORF">VNO80_05478</name>
</gene>